<protein>
    <submittedName>
        <fullName evidence="2">Uncharacterized protein</fullName>
    </submittedName>
</protein>
<feature type="compositionally biased region" description="Basic residues" evidence="1">
    <location>
        <begin position="106"/>
        <end position="116"/>
    </location>
</feature>
<evidence type="ECO:0000313" key="3">
    <source>
        <dbReference type="Proteomes" id="UP001195483"/>
    </source>
</evidence>
<evidence type="ECO:0000313" key="2">
    <source>
        <dbReference type="EMBL" id="KAK3580385.1"/>
    </source>
</evidence>
<feature type="region of interest" description="Disordered" evidence="1">
    <location>
        <begin position="58"/>
        <end position="116"/>
    </location>
</feature>
<organism evidence="2 3">
    <name type="scientific">Potamilus streckersoni</name>
    <dbReference type="NCBI Taxonomy" id="2493646"/>
    <lineage>
        <taxon>Eukaryota</taxon>
        <taxon>Metazoa</taxon>
        <taxon>Spiralia</taxon>
        <taxon>Lophotrochozoa</taxon>
        <taxon>Mollusca</taxon>
        <taxon>Bivalvia</taxon>
        <taxon>Autobranchia</taxon>
        <taxon>Heteroconchia</taxon>
        <taxon>Palaeoheterodonta</taxon>
        <taxon>Unionida</taxon>
        <taxon>Unionoidea</taxon>
        <taxon>Unionidae</taxon>
        <taxon>Ambleminae</taxon>
        <taxon>Lampsilini</taxon>
        <taxon>Potamilus</taxon>
    </lineage>
</organism>
<evidence type="ECO:0000256" key="1">
    <source>
        <dbReference type="SAM" id="MobiDB-lite"/>
    </source>
</evidence>
<name>A0AAE0RVP2_9BIVA</name>
<dbReference type="Proteomes" id="UP001195483">
    <property type="component" value="Unassembled WGS sequence"/>
</dbReference>
<reference evidence="2" key="2">
    <citation type="journal article" date="2021" name="Genome Biol. Evol.">
        <title>Developing a high-quality reference genome for a parasitic bivalve with doubly uniparental inheritance (Bivalvia: Unionida).</title>
        <authorList>
            <person name="Smith C.H."/>
        </authorList>
    </citation>
    <scope>NUCLEOTIDE SEQUENCE</scope>
    <source>
        <strain evidence="2">CHS0354</strain>
        <tissue evidence="2">Mantle</tissue>
    </source>
</reference>
<gene>
    <name evidence="2" type="ORF">CHS0354_001503</name>
</gene>
<proteinExistence type="predicted"/>
<reference evidence="2" key="1">
    <citation type="journal article" date="2021" name="Genome Biol. Evol.">
        <title>A High-Quality Reference Genome for a Parasitic Bivalve with Doubly Uniparental Inheritance (Bivalvia: Unionida).</title>
        <authorList>
            <person name="Smith C.H."/>
        </authorList>
    </citation>
    <scope>NUCLEOTIDE SEQUENCE</scope>
    <source>
        <strain evidence="2">CHS0354</strain>
    </source>
</reference>
<dbReference type="EMBL" id="JAEAOA010000142">
    <property type="protein sequence ID" value="KAK3580385.1"/>
    <property type="molecule type" value="Genomic_DNA"/>
</dbReference>
<keyword evidence="3" id="KW-1185">Reference proteome</keyword>
<feature type="non-terminal residue" evidence="2">
    <location>
        <position position="116"/>
    </location>
</feature>
<reference evidence="2" key="3">
    <citation type="submission" date="2023-05" db="EMBL/GenBank/DDBJ databases">
        <authorList>
            <person name="Smith C.H."/>
        </authorList>
    </citation>
    <scope>NUCLEOTIDE SEQUENCE</scope>
    <source>
        <strain evidence="2">CHS0354</strain>
        <tissue evidence="2">Mantle</tissue>
    </source>
</reference>
<dbReference type="AlphaFoldDB" id="A0AAE0RVP2"/>
<accession>A0AAE0RVP2</accession>
<comment type="caution">
    <text evidence="2">The sequence shown here is derived from an EMBL/GenBank/DDBJ whole genome shotgun (WGS) entry which is preliminary data.</text>
</comment>
<sequence>MSHFQFFFCFVTEDTKASSPSSFDLSDPEDIHRKLVEILSQPGGEASEQMHKFLAAMEAKSKDRKKPMSAGTALDGMEDLDARSSKSVTPTEVSALLPSTVDKRPQRIRRHSRRQA</sequence>